<organism evidence="2 3">
    <name type="scientific">Virgisporangium aurantiacum</name>
    <dbReference type="NCBI Taxonomy" id="175570"/>
    <lineage>
        <taxon>Bacteria</taxon>
        <taxon>Bacillati</taxon>
        <taxon>Actinomycetota</taxon>
        <taxon>Actinomycetes</taxon>
        <taxon>Micromonosporales</taxon>
        <taxon>Micromonosporaceae</taxon>
        <taxon>Virgisporangium</taxon>
    </lineage>
</organism>
<evidence type="ECO:0000256" key="1">
    <source>
        <dbReference type="SAM" id="Phobius"/>
    </source>
</evidence>
<protein>
    <submittedName>
        <fullName evidence="2">Uncharacterized protein</fullName>
    </submittedName>
</protein>
<sequence length="82" mass="8455">MDIDQIRTQLELFTVCSVESRPGVAALTLLVAVAATAWTTTVMVRRMIASALALAQAMVAAVANLSIVLAACLVLAVLALTG</sequence>
<feature type="transmembrane region" description="Helical" evidence="1">
    <location>
        <begin position="24"/>
        <end position="44"/>
    </location>
</feature>
<reference evidence="2" key="1">
    <citation type="submission" date="2021-01" db="EMBL/GenBank/DDBJ databases">
        <title>Whole genome shotgun sequence of Virgisporangium aurantiacum NBRC 16421.</title>
        <authorList>
            <person name="Komaki H."/>
            <person name="Tamura T."/>
        </authorList>
    </citation>
    <scope>NUCLEOTIDE SEQUENCE</scope>
    <source>
        <strain evidence="2">NBRC 16421</strain>
    </source>
</reference>
<feature type="transmembrane region" description="Helical" evidence="1">
    <location>
        <begin position="51"/>
        <end position="80"/>
    </location>
</feature>
<name>A0A8J4E047_9ACTN</name>
<keyword evidence="1" id="KW-0812">Transmembrane</keyword>
<dbReference type="AlphaFoldDB" id="A0A8J4E047"/>
<proteinExistence type="predicted"/>
<accession>A0A8J4E047</accession>
<dbReference type="Proteomes" id="UP000612585">
    <property type="component" value="Unassembled WGS sequence"/>
</dbReference>
<evidence type="ECO:0000313" key="3">
    <source>
        <dbReference type="Proteomes" id="UP000612585"/>
    </source>
</evidence>
<keyword evidence="1" id="KW-1133">Transmembrane helix</keyword>
<dbReference type="EMBL" id="BOPG01000012">
    <property type="protein sequence ID" value="GIJ54657.1"/>
    <property type="molecule type" value="Genomic_DNA"/>
</dbReference>
<dbReference type="RefSeq" id="WP_203990104.1">
    <property type="nucleotide sequence ID" value="NZ_BOPG01000012.1"/>
</dbReference>
<gene>
    <name evidence="2" type="ORF">Vau01_021730</name>
</gene>
<keyword evidence="1" id="KW-0472">Membrane</keyword>
<comment type="caution">
    <text evidence="2">The sequence shown here is derived from an EMBL/GenBank/DDBJ whole genome shotgun (WGS) entry which is preliminary data.</text>
</comment>
<evidence type="ECO:0000313" key="2">
    <source>
        <dbReference type="EMBL" id="GIJ54657.1"/>
    </source>
</evidence>
<keyword evidence="3" id="KW-1185">Reference proteome</keyword>